<name>A0A8S3XDI0_PARAO</name>
<gene>
    <name evidence="1" type="ORF">PAPOLLO_LOCUS17111</name>
</gene>
<dbReference type="GO" id="GO:0031012">
    <property type="term" value="C:extracellular matrix"/>
    <property type="evidence" value="ECO:0007669"/>
    <property type="project" value="TreeGrafter"/>
</dbReference>
<dbReference type="AlphaFoldDB" id="A0A8S3XDI0"/>
<organism evidence="1 2">
    <name type="scientific">Parnassius apollo</name>
    <name type="common">Apollo butterfly</name>
    <name type="synonym">Papilio apollo</name>
    <dbReference type="NCBI Taxonomy" id="110799"/>
    <lineage>
        <taxon>Eukaryota</taxon>
        <taxon>Metazoa</taxon>
        <taxon>Ecdysozoa</taxon>
        <taxon>Arthropoda</taxon>
        <taxon>Hexapoda</taxon>
        <taxon>Insecta</taxon>
        <taxon>Pterygota</taxon>
        <taxon>Neoptera</taxon>
        <taxon>Endopterygota</taxon>
        <taxon>Lepidoptera</taxon>
        <taxon>Glossata</taxon>
        <taxon>Ditrysia</taxon>
        <taxon>Papilionoidea</taxon>
        <taxon>Papilionidae</taxon>
        <taxon>Parnassiinae</taxon>
        <taxon>Parnassini</taxon>
        <taxon>Parnassius</taxon>
        <taxon>Parnassius</taxon>
    </lineage>
</organism>
<evidence type="ECO:0000313" key="2">
    <source>
        <dbReference type="Proteomes" id="UP000691718"/>
    </source>
</evidence>
<dbReference type="PANTHER" id="PTHR33395:SF21">
    <property type="entry name" value="PERICARDIN"/>
    <property type="match status" value="1"/>
</dbReference>
<dbReference type="GO" id="GO:0007508">
    <property type="term" value="P:larval heart development"/>
    <property type="evidence" value="ECO:0007669"/>
    <property type="project" value="TreeGrafter"/>
</dbReference>
<dbReference type="PANTHER" id="PTHR33395">
    <property type="entry name" value="TRANSCRIPTASE, PUTATIVE-RELATED-RELATED"/>
    <property type="match status" value="1"/>
</dbReference>
<accession>A0A8S3XDI0</accession>
<comment type="caution">
    <text evidence="1">The sequence shown here is derived from an EMBL/GenBank/DDBJ whole genome shotgun (WGS) entry which is preliminary data.</text>
</comment>
<dbReference type="Proteomes" id="UP000691718">
    <property type="component" value="Unassembled WGS sequence"/>
</dbReference>
<sequence length="382" mass="42857">MSTTKCYQCVKSVNMEAAVQCDGCKRHLCFTCSGLTSSEIKVMGLKTKRTMLFLCKPCREGLFQVPILIKAVDALRDEVQQLRLELASKSGLTDATSASKTVTFDVIAEIRERERRACNILIAGTKESEAEDVQIRQKHDENVVNNIIRNLNDEISRSDVLKIIRLGKKETGKTRLLKVVFKSRWVAVKALQNKQKLSKPLQIYYKKCDTKYKAYRDCNNRCVSEARRLRSLYEAKIVESGNKPFYAHLRSCMASKVGLPPVVRDELGNLVVEGSKIAEAFACEFEKTYSLEPDLNNISIPIPRVKNSIDDIKFTSQDVLMVLKSLNVNSATGPDNVPGVFLQSCAETITPVLVNILNESYASGEIPKDWRHAIVTPVFKKG</sequence>
<keyword evidence="2" id="KW-1185">Reference proteome</keyword>
<proteinExistence type="predicted"/>
<dbReference type="GO" id="GO:0061343">
    <property type="term" value="P:cell adhesion involved in heart morphogenesis"/>
    <property type="evidence" value="ECO:0007669"/>
    <property type="project" value="TreeGrafter"/>
</dbReference>
<dbReference type="OrthoDB" id="7469787at2759"/>
<dbReference type="EMBL" id="CAJQZP010001133">
    <property type="protein sequence ID" value="CAG5019689.1"/>
    <property type="molecule type" value="Genomic_DNA"/>
</dbReference>
<reference evidence="1" key="1">
    <citation type="submission" date="2021-04" db="EMBL/GenBank/DDBJ databases">
        <authorList>
            <person name="Tunstrom K."/>
        </authorList>
    </citation>
    <scope>NUCLEOTIDE SEQUENCE</scope>
</reference>
<protein>
    <submittedName>
        <fullName evidence="1">(apollo) hypothetical protein</fullName>
    </submittedName>
</protein>
<evidence type="ECO:0000313" key="1">
    <source>
        <dbReference type="EMBL" id="CAG5019689.1"/>
    </source>
</evidence>